<dbReference type="InterPro" id="IPR010998">
    <property type="entry name" value="Integrase_recombinase_N"/>
</dbReference>
<accession>A0A1V8RNZ3</accession>
<dbReference type="GO" id="GO:0006310">
    <property type="term" value="P:DNA recombination"/>
    <property type="evidence" value="ECO:0007669"/>
    <property type="project" value="UniProtKB-KW"/>
</dbReference>
<name>A0A1V8RNZ3_9HYPH</name>
<comment type="caution">
    <text evidence="6">The sequence shown here is derived from an EMBL/GenBank/DDBJ whole genome shotgun (WGS) entry which is preliminary data.</text>
</comment>
<gene>
    <name evidence="6" type="ORF">BFN67_04640</name>
</gene>
<keyword evidence="3" id="KW-0238">DNA-binding</keyword>
<dbReference type="Proteomes" id="UP000191905">
    <property type="component" value="Unassembled WGS sequence"/>
</dbReference>
<keyword evidence="7" id="KW-1185">Reference proteome</keyword>
<dbReference type="PANTHER" id="PTHR30629">
    <property type="entry name" value="PROPHAGE INTEGRASE"/>
    <property type="match status" value="1"/>
</dbReference>
<dbReference type="Pfam" id="PF00589">
    <property type="entry name" value="Phage_integrase"/>
    <property type="match status" value="1"/>
</dbReference>
<dbReference type="Pfam" id="PF13356">
    <property type="entry name" value="Arm-DNA-bind_3"/>
    <property type="match status" value="1"/>
</dbReference>
<dbReference type="GO" id="GO:0015074">
    <property type="term" value="P:DNA integration"/>
    <property type="evidence" value="ECO:0007669"/>
    <property type="project" value="UniProtKB-KW"/>
</dbReference>
<dbReference type="SUPFAM" id="SSF56349">
    <property type="entry name" value="DNA breaking-rejoining enzymes"/>
    <property type="match status" value="1"/>
</dbReference>
<dbReference type="InterPro" id="IPR053876">
    <property type="entry name" value="Phage_int_M"/>
</dbReference>
<evidence type="ECO:0000256" key="4">
    <source>
        <dbReference type="ARBA" id="ARBA00023172"/>
    </source>
</evidence>
<keyword evidence="2" id="KW-0229">DNA integration</keyword>
<dbReference type="GO" id="GO:0003677">
    <property type="term" value="F:DNA binding"/>
    <property type="evidence" value="ECO:0007669"/>
    <property type="project" value="UniProtKB-KW"/>
</dbReference>
<evidence type="ECO:0000256" key="2">
    <source>
        <dbReference type="ARBA" id="ARBA00022908"/>
    </source>
</evidence>
<sequence>MLTERDCRTATATGKPVKLTDGGGLYLNVTPRGNKTWRLAYRVGKVQKDLNIGSFPEFSPARARLAAEDFKKGKLEPLPASDTFEVSAMTWFRLKSPEWAPRHASRVLSRIKKDAFPLLGKKSMASITSADVLDVLRNIEARGARDITRRLRQNIEGIFVLAIAEGKATTNPAVGLNLVLAKRPATKHMPMLPVDRVGEFMSALRRYPTEDKRAALAVEFMLRTAARTTEVRGATWSEIDERRRIWTIPADRMKMTREHSVPLTDQVVGILTKLPRDGEFLFPGKRRGMMNENTMLYGIQRRLGFTQATGHGMRALFKTVCTEARLDGQVVERCLAHVTGNKVEAAYDASELLKQKREILQWYSDWLDEQERGDLSGVLS</sequence>
<feature type="domain" description="Tyr recombinase" evidence="5">
    <location>
        <begin position="187"/>
        <end position="361"/>
    </location>
</feature>
<evidence type="ECO:0000256" key="3">
    <source>
        <dbReference type="ARBA" id="ARBA00023125"/>
    </source>
</evidence>
<evidence type="ECO:0000313" key="7">
    <source>
        <dbReference type="Proteomes" id="UP000191905"/>
    </source>
</evidence>
<protein>
    <recommendedName>
        <fullName evidence="5">Tyr recombinase domain-containing protein</fullName>
    </recommendedName>
</protein>
<organism evidence="6 7">
    <name type="scientific">Manganibacter manganicus</name>
    <dbReference type="NCBI Taxonomy" id="1873176"/>
    <lineage>
        <taxon>Bacteria</taxon>
        <taxon>Pseudomonadati</taxon>
        <taxon>Pseudomonadota</taxon>
        <taxon>Alphaproteobacteria</taxon>
        <taxon>Hyphomicrobiales</taxon>
        <taxon>Phyllobacteriaceae</taxon>
        <taxon>Manganibacter</taxon>
    </lineage>
</organism>
<dbReference type="OrthoDB" id="9795573at2"/>
<dbReference type="AlphaFoldDB" id="A0A1V8RNZ3"/>
<dbReference type="InterPro" id="IPR002104">
    <property type="entry name" value="Integrase_catalytic"/>
</dbReference>
<proteinExistence type="inferred from homology"/>
<reference evidence="6 7" key="1">
    <citation type="journal article" date="2016" name="Int. J. Syst. Evol. Microbiol.">
        <title>Pseudaminobacter manganicus sp. nov., isolated from sludge of a manganese mine.</title>
        <authorList>
            <person name="Li J."/>
            <person name="Huang J."/>
            <person name="Liao S."/>
            <person name="Wang G."/>
        </authorList>
    </citation>
    <scope>NUCLEOTIDE SEQUENCE [LARGE SCALE GENOMIC DNA]</scope>
    <source>
        <strain evidence="6 7">JH-7</strain>
    </source>
</reference>
<dbReference type="InterPro" id="IPR038488">
    <property type="entry name" value="Integrase_DNA-bd_sf"/>
</dbReference>
<dbReference type="PANTHER" id="PTHR30629:SF2">
    <property type="entry name" value="PROPHAGE INTEGRASE INTS-RELATED"/>
    <property type="match status" value="1"/>
</dbReference>
<dbReference type="CDD" id="cd00801">
    <property type="entry name" value="INT_P4_C"/>
    <property type="match status" value="1"/>
</dbReference>
<evidence type="ECO:0000256" key="1">
    <source>
        <dbReference type="ARBA" id="ARBA00008857"/>
    </source>
</evidence>
<evidence type="ECO:0000259" key="5">
    <source>
        <dbReference type="PROSITE" id="PS51898"/>
    </source>
</evidence>
<dbReference type="Gene3D" id="1.10.150.130">
    <property type="match status" value="1"/>
</dbReference>
<dbReference type="InterPro" id="IPR013762">
    <property type="entry name" value="Integrase-like_cat_sf"/>
</dbReference>
<dbReference type="InterPro" id="IPR011010">
    <property type="entry name" value="DNA_brk_join_enz"/>
</dbReference>
<dbReference type="Gene3D" id="3.30.160.390">
    <property type="entry name" value="Integrase, DNA-binding domain"/>
    <property type="match status" value="1"/>
</dbReference>
<dbReference type="RefSeq" id="WP_080920443.1">
    <property type="nucleotide sequence ID" value="NZ_MDET01000023.1"/>
</dbReference>
<dbReference type="Pfam" id="PF22022">
    <property type="entry name" value="Phage_int_M"/>
    <property type="match status" value="1"/>
</dbReference>
<keyword evidence="4" id="KW-0233">DNA recombination</keyword>
<dbReference type="InterPro" id="IPR050808">
    <property type="entry name" value="Phage_Integrase"/>
</dbReference>
<dbReference type="Gene3D" id="1.10.443.10">
    <property type="entry name" value="Intergrase catalytic core"/>
    <property type="match status" value="1"/>
</dbReference>
<dbReference type="InterPro" id="IPR025166">
    <property type="entry name" value="Integrase_DNA_bind_dom"/>
</dbReference>
<dbReference type="EMBL" id="MDET01000023">
    <property type="protein sequence ID" value="OQM74907.1"/>
    <property type="molecule type" value="Genomic_DNA"/>
</dbReference>
<comment type="similarity">
    <text evidence="1">Belongs to the 'phage' integrase family.</text>
</comment>
<evidence type="ECO:0000313" key="6">
    <source>
        <dbReference type="EMBL" id="OQM74907.1"/>
    </source>
</evidence>
<dbReference type="PROSITE" id="PS51898">
    <property type="entry name" value="TYR_RECOMBINASE"/>
    <property type="match status" value="1"/>
</dbReference>